<dbReference type="PANTHER" id="PTHR33991">
    <property type="entry name" value="DNA REPAIR PROTEIN RECO"/>
    <property type="match status" value="1"/>
</dbReference>
<feature type="domain" description="DNA replication/recombination mediator RecO N-terminal" evidence="9">
    <location>
        <begin position="7"/>
        <end position="75"/>
    </location>
</feature>
<evidence type="ECO:0000259" key="9">
    <source>
        <dbReference type="Pfam" id="PF11967"/>
    </source>
</evidence>
<evidence type="ECO:0000256" key="6">
    <source>
        <dbReference type="ARBA" id="ARBA00023204"/>
    </source>
</evidence>
<keyword evidence="6 8" id="KW-0234">DNA repair</keyword>
<dbReference type="PANTHER" id="PTHR33991:SF1">
    <property type="entry name" value="DNA REPAIR PROTEIN RECO"/>
    <property type="match status" value="1"/>
</dbReference>
<dbReference type="InterPro" id="IPR022572">
    <property type="entry name" value="DNA_rep/recomb_RecO_N"/>
</dbReference>
<dbReference type="Pfam" id="PF02565">
    <property type="entry name" value="RecO_C"/>
    <property type="match status" value="1"/>
</dbReference>
<sequence>MTPHSWEPCFLLHSRSFGDTSIIADVFTESSGKVSIVAKGAKNPRSKFFGHLLPFSALKIMVTGKSDMKTLTQIDSNYLSQSAKGPHDLYTYLYVNELMIRLLPKGLANLELYQLYSNFVDLARLDAIDESALRIFELDLLDILGYGINFDTDMNENSEFRDSVIYSYKPERGFYPSNDNLGFTADEIFLIKNREVQDIDKLKLKQLSQVAITACLDGRELSSREFFKKIKI</sequence>
<dbReference type="InterPro" id="IPR012340">
    <property type="entry name" value="NA-bd_OB-fold"/>
</dbReference>
<dbReference type="GO" id="GO:0043590">
    <property type="term" value="C:bacterial nucleoid"/>
    <property type="evidence" value="ECO:0007669"/>
    <property type="project" value="TreeGrafter"/>
</dbReference>
<dbReference type="GO" id="GO:0006302">
    <property type="term" value="P:double-strand break repair"/>
    <property type="evidence" value="ECO:0007669"/>
    <property type="project" value="TreeGrafter"/>
</dbReference>
<evidence type="ECO:0000313" key="11">
    <source>
        <dbReference type="Proteomes" id="UP000050874"/>
    </source>
</evidence>
<dbReference type="Gene3D" id="2.40.50.140">
    <property type="entry name" value="Nucleic acid-binding proteins"/>
    <property type="match status" value="1"/>
</dbReference>
<proteinExistence type="inferred from homology"/>
<dbReference type="InterPro" id="IPR042242">
    <property type="entry name" value="RecO_C"/>
</dbReference>
<dbReference type="NCBIfam" id="TIGR00613">
    <property type="entry name" value="reco"/>
    <property type="match status" value="1"/>
</dbReference>
<organism evidence="10 11">
    <name type="scientific">SAR86 cluster bacterium BACL1 MAG-120920-bin57</name>
    <dbReference type="NCBI Taxonomy" id="1655571"/>
    <lineage>
        <taxon>Bacteria</taxon>
        <taxon>Pseudomonadati</taxon>
        <taxon>Pseudomonadota</taxon>
        <taxon>Gammaproteobacteria</taxon>
        <taxon>SAR86 cluster</taxon>
    </lineage>
</organism>
<reference evidence="11" key="1">
    <citation type="submission" date="2015-10" db="EMBL/GenBank/DDBJ databases">
        <title>Metagenome-Assembled Genomes uncover a global brackish microbiome.</title>
        <authorList>
            <person name="Hugerth L.W."/>
            <person name="Larsson J."/>
            <person name="Alneberg J."/>
            <person name="Lindh M.V."/>
            <person name="Legrand C."/>
            <person name="Pinhassi J."/>
            <person name="Andersson A."/>
        </authorList>
    </citation>
    <scope>NUCLEOTIDE SEQUENCE [LARGE SCALE GENOMIC DNA]</scope>
</reference>
<comment type="caution">
    <text evidence="10">The sequence shown here is derived from an EMBL/GenBank/DDBJ whole genome shotgun (WGS) entry which is preliminary data.</text>
</comment>
<dbReference type="SUPFAM" id="SSF50249">
    <property type="entry name" value="Nucleic acid-binding proteins"/>
    <property type="match status" value="1"/>
</dbReference>
<accession>A0A0R2Q0F9</accession>
<comment type="similarity">
    <text evidence="2 8">Belongs to the RecO family.</text>
</comment>
<evidence type="ECO:0000256" key="5">
    <source>
        <dbReference type="ARBA" id="ARBA00023172"/>
    </source>
</evidence>
<evidence type="ECO:0000256" key="1">
    <source>
        <dbReference type="ARBA" id="ARBA00003065"/>
    </source>
</evidence>
<dbReference type="EMBL" id="LIAV01000009">
    <property type="protein sequence ID" value="KRO41306.1"/>
    <property type="molecule type" value="Genomic_DNA"/>
</dbReference>
<keyword evidence="4 8" id="KW-0227">DNA damage</keyword>
<evidence type="ECO:0000256" key="7">
    <source>
        <dbReference type="ARBA" id="ARBA00033409"/>
    </source>
</evidence>
<comment type="function">
    <text evidence="1 8">Involved in DNA repair and RecF pathway recombination.</text>
</comment>
<name>A0A0R2Q0F9_9GAMM</name>
<evidence type="ECO:0000256" key="4">
    <source>
        <dbReference type="ARBA" id="ARBA00022763"/>
    </source>
</evidence>
<evidence type="ECO:0000313" key="10">
    <source>
        <dbReference type="EMBL" id="KRO41306.1"/>
    </source>
</evidence>
<dbReference type="AlphaFoldDB" id="A0A0R2Q0F9"/>
<dbReference type="GO" id="GO:0006310">
    <property type="term" value="P:DNA recombination"/>
    <property type="evidence" value="ECO:0007669"/>
    <property type="project" value="UniProtKB-UniRule"/>
</dbReference>
<keyword evidence="5 8" id="KW-0233">DNA recombination</keyword>
<dbReference type="Pfam" id="PF11967">
    <property type="entry name" value="RecO_N"/>
    <property type="match status" value="1"/>
</dbReference>
<evidence type="ECO:0000256" key="8">
    <source>
        <dbReference type="HAMAP-Rule" id="MF_00201"/>
    </source>
</evidence>
<gene>
    <name evidence="8" type="primary">recO</name>
    <name evidence="10" type="ORF">ABR63_00155</name>
</gene>
<dbReference type="HAMAP" id="MF_00201">
    <property type="entry name" value="RecO"/>
    <property type="match status" value="1"/>
</dbReference>
<evidence type="ECO:0000256" key="3">
    <source>
        <dbReference type="ARBA" id="ARBA00021310"/>
    </source>
</evidence>
<dbReference type="InterPro" id="IPR003717">
    <property type="entry name" value="RecO"/>
</dbReference>
<dbReference type="Gene3D" id="1.20.1440.120">
    <property type="entry name" value="Recombination protein O, C-terminal domain"/>
    <property type="match status" value="1"/>
</dbReference>
<evidence type="ECO:0000256" key="2">
    <source>
        <dbReference type="ARBA" id="ARBA00007452"/>
    </source>
</evidence>
<dbReference type="Proteomes" id="UP000050874">
    <property type="component" value="Unassembled WGS sequence"/>
</dbReference>
<protein>
    <recommendedName>
        <fullName evidence="3 8">DNA repair protein RecO</fullName>
    </recommendedName>
    <alternativeName>
        <fullName evidence="7 8">Recombination protein O</fullName>
    </alternativeName>
</protein>